<dbReference type="InterPro" id="IPR006129">
    <property type="entry name" value="AdhesinB"/>
</dbReference>
<dbReference type="Pfam" id="PF01297">
    <property type="entry name" value="ZnuA"/>
    <property type="match status" value="1"/>
</dbReference>
<evidence type="ECO:0000313" key="8">
    <source>
        <dbReference type="Proteomes" id="UP000076925"/>
    </source>
</evidence>
<dbReference type="PANTHER" id="PTHR42953">
    <property type="entry name" value="HIGH-AFFINITY ZINC UPTAKE SYSTEM PROTEIN ZNUA-RELATED"/>
    <property type="match status" value="1"/>
</dbReference>
<dbReference type="STRING" id="128403.WA1_13125"/>
<dbReference type="EMBL" id="ANNX02000016">
    <property type="protein sequence ID" value="KYC43039.1"/>
    <property type="molecule type" value="Genomic_DNA"/>
</dbReference>
<evidence type="ECO:0000256" key="2">
    <source>
        <dbReference type="ARBA" id="ARBA00022448"/>
    </source>
</evidence>
<comment type="caution">
    <text evidence="7">The sequence shown here is derived from an EMBL/GenBank/DDBJ whole genome shotgun (WGS) entry which is preliminary data.</text>
</comment>
<comment type="similarity">
    <text evidence="5">Belongs to the bacterial solute-binding protein 9 family.</text>
</comment>
<gene>
    <name evidence="7" type="ORF">WA1_13125</name>
</gene>
<dbReference type="InterPro" id="IPR050492">
    <property type="entry name" value="Bact_metal-bind_prot9"/>
</dbReference>
<dbReference type="OrthoDB" id="9793396at2"/>
<keyword evidence="8" id="KW-1185">Reference proteome</keyword>
<dbReference type="GO" id="GO:0030001">
    <property type="term" value="P:metal ion transport"/>
    <property type="evidence" value="ECO:0007669"/>
    <property type="project" value="InterPro"/>
</dbReference>
<dbReference type="RefSeq" id="WP_017745198.1">
    <property type="nucleotide sequence ID" value="NZ_KQ976354.1"/>
</dbReference>
<dbReference type="PRINTS" id="PR00690">
    <property type="entry name" value="ADHESNFAMILY"/>
</dbReference>
<dbReference type="SUPFAM" id="SSF53807">
    <property type="entry name" value="Helical backbone' metal receptor"/>
    <property type="match status" value="1"/>
</dbReference>
<evidence type="ECO:0000256" key="5">
    <source>
        <dbReference type="RuleBase" id="RU003512"/>
    </source>
</evidence>
<proteinExistence type="inferred from homology"/>
<evidence type="ECO:0000256" key="3">
    <source>
        <dbReference type="ARBA" id="ARBA00022723"/>
    </source>
</evidence>
<dbReference type="Proteomes" id="UP000076925">
    <property type="component" value="Unassembled WGS sequence"/>
</dbReference>
<sequence length="341" mass="36849">MLVILQNKVHFFWGGLLLAMIVGITGCESKSQTQTGENTNELSTTTTASPATAVTNTKPKVVASHSVLCNLVEAVAKDKVNLTCLIDPDQDPHTYEGKPSDRQAIEQADLVFYAGLNFDPAIASMVEATKTSVPKIALHDQATSKKLTLVEDGKTETDPHVWHDVKNTIGMVQLIETNLAKIDPGNAAEYSKNADTYEARLKALDAWIPKQIATIPQSQRRLVTTHDALGYYANAYGLTVTDTLLGVSTEEEPTASKIKSLTESIKKQDVPVVFAEVTANDKVLKTVANEAKVKISEEELLADGLGKKGTPQGTYIGMMERNTCAIANGLGGQCTSFNRDR</sequence>
<evidence type="ECO:0000256" key="6">
    <source>
        <dbReference type="SAM" id="MobiDB-lite"/>
    </source>
</evidence>
<evidence type="ECO:0000256" key="1">
    <source>
        <dbReference type="ARBA" id="ARBA00004196"/>
    </source>
</evidence>
<dbReference type="Gene3D" id="3.40.50.1980">
    <property type="entry name" value="Nitrogenase molybdenum iron protein domain"/>
    <property type="match status" value="2"/>
</dbReference>
<accession>A0A139XEB2</accession>
<dbReference type="InterPro" id="IPR006128">
    <property type="entry name" value="Lipoprotein_PsaA-like"/>
</dbReference>
<feature type="compositionally biased region" description="Polar residues" evidence="6">
    <location>
        <begin position="30"/>
        <end position="43"/>
    </location>
</feature>
<comment type="subcellular location">
    <subcellularLocation>
        <location evidence="1">Cell envelope</location>
    </subcellularLocation>
</comment>
<feature type="region of interest" description="Disordered" evidence="6">
    <location>
        <begin position="30"/>
        <end position="49"/>
    </location>
</feature>
<evidence type="ECO:0000313" key="7">
    <source>
        <dbReference type="EMBL" id="KYC43039.1"/>
    </source>
</evidence>
<dbReference type="PANTHER" id="PTHR42953:SF1">
    <property type="entry name" value="METAL-BINDING PROTEIN HI_0362-RELATED"/>
    <property type="match status" value="1"/>
</dbReference>
<keyword evidence="2 5" id="KW-0813">Transport</keyword>
<dbReference type="GO" id="GO:0046872">
    <property type="term" value="F:metal ion binding"/>
    <property type="evidence" value="ECO:0007669"/>
    <property type="project" value="UniProtKB-KW"/>
</dbReference>
<keyword evidence="3" id="KW-0479">Metal-binding</keyword>
<keyword evidence="4" id="KW-0732">Signal</keyword>
<name>A0A139XEB2_9CYAN</name>
<protein>
    <submittedName>
        <fullName evidence="7">Mn transporter MntC</fullName>
    </submittedName>
</protein>
<organism evidence="7 8">
    <name type="scientific">Scytonema hofmannii PCC 7110</name>
    <dbReference type="NCBI Taxonomy" id="128403"/>
    <lineage>
        <taxon>Bacteria</taxon>
        <taxon>Bacillati</taxon>
        <taxon>Cyanobacteriota</taxon>
        <taxon>Cyanophyceae</taxon>
        <taxon>Nostocales</taxon>
        <taxon>Scytonemataceae</taxon>
        <taxon>Scytonema</taxon>
    </lineage>
</organism>
<reference evidence="7 8" key="1">
    <citation type="journal article" date="2013" name="Genome Biol. Evol.">
        <title>Genomes of Stigonematalean cyanobacteria (subsection V) and the evolution of oxygenic photosynthesis from prokaryotes to plastids.</title>
        <authorList>
            <person name="Dagan T."/>
            <person name="Roettger M."/>
            <person name="Stucken K."/>
            <person name="Landan G."/>
            <person name="Koch R."/>
            <person name="Major P."/>
            <person name="Gould S.B."/>
            <person name="Goremykin V.V."/>
            <person name="Rippka R."/>
            <person name="Tandeau de Marsac N."/>
            <person name="Gugger M."/>
            <person name="Lockhart P.J."/>
            <person name="Allen J.F."/>
            <person name="Brune I."/>
            <person name="Maus I."/>
            <person name="Puhler A."/>
            <person name="Martin W.F."/>
        </authorList>
    </citation>
    <scope>NUCLEOTIDE SEQUENCE [LARGE SCALE GENOMIC DNA]</scope>
    <source>
        <strain evidence="7 8">PCC 7110</strain>
    </source>
</reference>
<evidence type="ECO:0000256" key="4">
    <source>
        <dbReference type="ARBA" id="ARBA00022729"/>
    </source>
</evidence>
<dbReference type="AlphaFoldDB" id="A0A139XEB2"/>
<dbReference type="PRINTS" id="PR00691">
    <property type="entry name" value="ADHESINB"/>
</dbReference>
<dbReference type="InterPro" id="IPR006127">
    <property type="entry name" value="ZnuA-like"/>
</dbReference>
<dbReference type="GO" id="GO:0030313">
    <property type="term" value="C:cell envelope"/>
    <property type="evidence" value="ECO:0007669"/>
    <property type="project" value="UniProtKB-SubCell"/>
</dbReference>
<dbReference type="GO" id="GO:0007155">
    <property type="term" value="P:cell adhesion"/>
    <property type="evidence" value="ECO:0007669"/>
    <property type="project" value="InterPro"/>
</dbReference>